<comment type="caution">
    <text evidence="1">The sequence shown here is derived from an EMBL/GenBank/DDBJ whole genome shotgun (WGS) entry which is preliminary data.</text>
</comment>
<gene>
    <name evidence="1" type="ORF">GCM10011588_71690</name>
</gene>
<dbReference type="Gene3D" id="2.30.110.10">
    <property type="entry name" value="Electron Transport, Fmn-binding Protein, Chain A"/>
    <property type="match status" value="1"/>
</dbReference>
<name>A0A917RYW4_9NOCA</name>
<dbReference type="Proteomes" id="UP000638263">
    <property type="component" value="Unassembled WGS sequence"/>
</dbReference>
<dbReference type="GO" id="GO:0016491">
    <property type="term" value="F:oxidoreductase activity"/>
    <property type="evidence" value="ECO:0007669"/>
    <property type="project" value="InterPro"/>
</dbReference>
<proteinExistence type="predicted"/>
<dbReference type="InterPro" id="IPR012349">
    <property type="entry name" value="Split_barrel_FMN-bd"/>
</dbReference>
<dbReference type="EMBL" id="BMMH01000043">
    <property type="protein sequence ID" value="GGL46503.1"/>
    <property type="molecule type" value="Genomic_DNA"/>
</dbReference>
<dbReference type="Pfam" id="PF04075">
    <property type="entry name" value="F420H2_quin_red"/>
    <property type="match status" value="1"/>
</dbReference>
<organism evidence="1 2">
    <name type="scientific">Nocardia jinanensis</name>
    <dbReference type="NCBI Taxonomy" id="382504"/>
    <lineage>
        <taxon>Bacteria</taxon>
        <taxon>Bacillati</taxon>
        <taxon>Actinomycetota</taxon>
        <taxon>Actinomycetes</taxon>
        <taxon>Mycobacteriales</taxon>
        <taxon>Nocardiaceae</taxon>
        <taxon>Nocardia</taxon>
    </lineage>
</organism>
<reference evidence="1" key="2">
    <citation type="submission" date="2020-09" db="EMBL/GenBank/DDBJ databases">
        <authorList>
            <person name="Sun Q."/>
            <person name="Zhou Y."/>
        </authorList>
    </citation>
    <scope>NUCLEOTIDE SEQUENCE</scope>
    <source>
        <strain evidence="1">CGMCC 4.3508</strain>
    </source>
</reference>
<dbReference type="AlphaFoldDB" id="A0A917RYW4"/>
<protein>
    <recommendedName>
        <fullName evidence="3">Nitroreductase family deazaflavin-dependent oxidoreductase</fullName>
    </recommendedName>
</protein>
<dbReference type="InterPro" id="IPR004378">
    <property type="entry name" value="F420H2_quin_Rdtase"/>
</dbReference>
<accession>A0A917RYW4</accession>
<evidence type="ECO:0000313" key="1">
    <source>
        <dbReference type="EMBL" id="GGL46503.1"/>
    </source>
</evidence>
<evidence type="ECO:0008006" key="3">
    <source>
        <dbReference type="Google" id="ProtNLM"/>
    </source>
</evidence>
<sequence length="144" mass="15897">MDTRYRQPFNKIIIGLQRLGVVFGPMQVLTVPGRRSGQPRIFPLAVSELTTGRYIIQAYPKAAWVANVRAAETVTLSRGRRAVTARLVDLPVEQRRPVLRELIEKSPASVAERLVATGLAEKATSASVVAAAHRIAVFRVEIIR</sequence>
<dbReference type="RefSeq" id="WP_058854651.1">
    <property type="nucleotide sequence ID" value="NZ_BMMH01000043.1"/>
</dbReference>
<evidence type="ECO:0000313" key="2">
    <source>
        <dbReference type="Proteomes" id="UP000638263"/>
    </source>
</evidence>
<keyword evidence="2" id="KW-1185">Reference proteome</keyword>
<reference evidence="1" key="1">
    <citation type="journal article" date="2014" name="Int. J. Syst. Evol. Microbiol.">
        <title>Complete genome sequence of Corynebacterium casei LMG S-19264T (=DSM 44701T), isolated from a smear-ripened cheese.</title>
        <authorList>
            <consortium name="US DOE Joint Genome Institute (JGI-PGF)"/>
            <person name="Walter F."/>
            <person name="Albersmeier A."/>
            <person name="Kalinowski J."/>
            <person name="Ruckert C."/>
        </authorList>
    </citation>
    <scope>NUCLEOTIDE SEQUENCE</scope>
    <source>
        <strain evidence="1">CGMCC 4.3508</strain>
    </source>
</reference>